<organism evidence="3 4">
    <name type="scientific">Alosa alosa</name>
    <name type="common">allis shad</name>
    <dbReference type="NCBI Taxonomy" id="278164"/>
    <lineage>
        <taxon>Eukaryota</taxon>
        <taxon>Metazoa</taxon>
        <taxon>Chordata</taxon>
        <taxon>Craniata</taxon>
        <taxon>Vertebrata</taxon>
        <taxon>Euteleostomi</taxon>
        <taxon>Actinopterygii</taxon>
        <taxon>Neopterygii</taxon>
        <taxon>Teleostei</taxon>
        <taxon>Clupei</taxon>
        <taxon>Clupeiformes</taxon>
        <taxon>Clupeoidei</taxon>
        <taxon>Clupeidae</taxon>
        <taxon>Alosa</taxon>
    </lineage>
</organism>
<feature type="transmembrane region" description="Helical" evidence="1">
    <location>
        <begin position="157"/>
        <end position="175"/>
    </location>
</feature>
<keyword evidence="1" id="KW-0812">Transmembrane</keyword>
<feature type="chain" id="PRO_5043675194" evidence="2">
    <location>
        <begin position="32"/>
        <end position="196"/>
    </location>
</feature>
<comment type="caution">
    <text evidence="3">The sequence shown here is derived from an EMBL/GenBank/DDBJ whole genome shotgun (WGS) entry which is preliminary data.</text>
</comment>
<gene>
    <name evidence="3" type="ORF">AALO_G00044210</name>
</gene>
<name>A0AAV6HDQ0_9TELE</name>
<evidence type="ECO:0000256" key="1">
    <source>
        <dbReference type="SAM" id="Phobius"/>
    </source>
</evidence>
<dbReference type="AlphaFoldDB" id="A0AAV6HDQ0"/>
<accession>A0AAV6HDQ0</accession>
<evidence type="ECO:0000313" key="4">
    <source>
        <dbReference type="Proteomes" id="UP000823561"/>
    </source>
</evidence>
<feature type="signal peptide" evidence="2">
    <location>
        <begin position="1"/>
        <end position="31"/>
    </location>
</feature>
<protein>
    <submittedName>
        <fullName evidence="3">Uncharacterized protein</fullName>
    </submittedName>
</protein>
<keyword evidence="1" id="KW-1133">Transmembrane helix</keyword>
<evidence type="ECO:0000313" key="3">
    <source>
        <dbReference type="EMBL" id="KAG5283627.1"/>
    </source>
</evidence>
<keyword evidence="2" id="KW-0732">Signal</keyword>
<proteinExistence type="predicted"/>
<sequence length="196" mass="21289">MFVEVQGIMVSKAAGIFCLLACTLASPATNAEPVYGVKGHNITLEPEVLNVHVKSVSYLLTVRDTMLELRITKQCNSTTCTLNCTGGNNENPQVSWTDNKGGKESGPVWVVERSEHLDVIYTCTTVSESWKTKSISEKELFSDSSVSGKTSNLGKSMGTLVAVLVAVAVVVFAVYRTKRGQMVWPCLHGCHQQTKC</sequence>
<evidence type="ECO:0000256" key="2">
    <source>
        <dbReference type="SAM" id="SignalP"/>
    </source>
</evidence>
<reference evidence="3" key="1">
    <citation type="submission" date="2020-10" db="EMBL/GenBank/DDBJ databases">
        <title>Chromosome-scale genome assembly of the Allis shad, Alosa alosa.</title>
        <authorList>
            <person name="Margot Z."/>
            <person name="Christophe K."/>
            <person name="Cabau C."/>
            <person name="Louis A."/>
            <person name="Berthelot C."/>
            <person name="Parey E."/>
            <person name="Roest Crollius H."/>
            <person name="Montfort J."/>
            <person name="Robinson-Rechavi M."/>
            <person name="Bucao C."/>
            <person name="Bouchez O."/>
            <person name="Gislard M."/>
            <person name="Lluch J."/>
            <person name="Milhes M."/>
            <person name="Lampietro C."/>
            <person name="Lopez Roques C."/>
            <person name="Donnadieu C."/>
            <person name="Braasch I."/>
            <person name="Desvignes T."/>
            <person name="Postlethwait J."/>
            <person name="Bobe J."/>
            <person name="Guiguen Y."/>
        </authorList>
    </citation>
    <scope>NUCLEOTIDE SEQUENCE</scope>
    <source>
        <strain evidence="3">M-15738</strain>
        <tissue evidence="3">Blood</tissue>
    </source>
</reference>
<dbReference type="EMBL" id="JADWDJ010000003">
    <property type="protein sequence ID" value="KAG5283627.1"/>
    <property type="molecule type" value="Genomic_DNA"/>
</dbReference>
<dbReference type="Proteomes" id="UP000823561">
    <property type="component" value="Chromosome 3"/>
</dbReference>
<keyword evidence="1" id="KW-0472">Membrane</keyword>
<keyword evidence="4" id="KW-1185">Reference proteome</keyword>